<evidence type="ECO:0000313" key="2">
    <source>
        <dbReference type="Proteomes" id="UP000012153"/>
    </source>
</evidence>
<proteinExistence type="predicted"/>
<dbReference type="AlphaFoldDB" id="M6UY11"/>
<gene>
    <name evidence="1" type="ORF">LEP1GSC186_0444</name>
</gene>
<comment type="caution">
    <text evidence="1">The sequence shown here is derived from an EMBL/GenBank/DDBJ whole genome shotgun (WGS) entry which is preliminary data.</text>
</comment>
<protein>
    <submittedName>
        <fullName evidence="1">Uncharacterized protein</fullName>
    </submittedName>
</protein>
<accession>M6UY11</accession>
<organism evidence="1 2">
    <name type="scientific">Leptospira noguchii serovar Autumnalis str. ZUN142</name>
    <dbReference type="NCBI Taxonomy" id="1085540"/>
    <lineage>
        <taxon>Bacteria</taxon>
        <taxon>Pseudomonadati</taxon>
        <taxon>Spirochaetota</taxon>
        <taxon>Spirochaetia</taxon>
        <taxon>Leptospirales</taxon>
        <taxon>Leptospiraceae</taxon>
        <taxon>Leptospira</taxon>
    </lineage>
</organism>
<dbReference type="Gene3D" id="1.25.10.90">
    <property type="match status" value="1"/>
</dbReference>
<name>M6UY11_9LEPT</name>
<evidence type="ECO:0000313" key="1">
    <source>
        <dbReference type="EMBL" id="EMO42198.1"/>
    </source>
</evidence>
<dbReference type="EMBL" id="AHOP02000015">
    <property type="protein sequence ID" value="EMO42198.1"/>
    <property type="molecule type" value="Genomic_DNA"/>
</dbReference>
<dbReference type="Proteomes" id="UP000012153">
    <property type="component" value="Unassembled WGS sequence"/>
</dbReference>
<reference evidence="1 2" key="1">
    <citation type="submission" date="2013-01" db="EMBL/GenBank/DDBJ databases">
        <authorList>
            <person name="Harkins D.M."/>
            <person name="Durkin A.S."/>
            <person name="Brinkac L.M."/>
            <person name="Haft D.H."/>
            <person name="Selengut J.D."/>
            <person name="Sanka R."/>
            <person name="DePew J."/>
            <person name="Purushe J."/>
            <person name="Matthias M.A."/>
            <person name="Vinetz J.M."/>
            <person name="Sutton G.G."/>
            <person name="Nierman W.C."/>
            <person name="Fouts D.E."/>
        </authorList>
    </citation>
    <scope>NUCLEOTIDE SEQUENCE [LARGE SCALE GENOMIC DNA]</scope>
    <source>
        <strain evidence="1 2">ZUN142</strain>
    </source>
</reference>
<sequence>MYVCDIIGERIMGYFLLKEPERTFPILKKYVHHENGWFVR</sequence>